<comment type="caution">
    <text evidence="2">The sequence shown here is derived from an EMBL/GenBank/DDBJ whole genome shotgun (WGS) entry which is preliminary data.</text>
</comment>
<feature type="transmembrane region" description="Helical" evidence="1">
    <location>
        <begin position="52"/>
        <end position="72"/>
    </location>
</feature>
<evidence type="ECO:0000256" key="1">
    <source>
        <dbReference type="SAM" id="Phobius"/>
    </source>
</evidence>
<dbReference type="AlphaFoldDB" id="A0A8H5D160"/>
<feature type="transmembrane region" description="Helical" evidence="1">
    <location>
        <begin position="84"/>
        <end position="105"/>
    </location>
</feature>
<feature type="transmembrane region" description="Helical" evidence="1">
    <location>
        <begin position="268"/>
        <end position="292"/>
    </location>
</feature>
<keyword evidence="3" id="KW-1185">Reference proteome</keyword>
<reference evidence="2 3" key="1">
    <citation type="journal article" date="2020" name="ISME J.">
        <title>Uncovering the hidden diversity of litter-decomposition mechanisms in mushroom-forming fungi.</title>
        <authorList>
            <person name="Floudas D."/>
            <person name="Bentzer J."/>
            <person name="Ahren D."/>
            <person name="Johansson T."/>
            <person name="Persson P."/>
            <person name="Tunlid A."/>
        </authorList>
    </citation>
    <scope>NUCLEOTIDE SEQUENCE [LARGE SCALE GENOMIC DNA]</scope>
    <source>
        <strain evidence="2 3">CBS 291.85</strain>
    </source>
</reference>
<dbReference type="EMBL" id="JAACJM010000073">
    <property type="protein sequence ID" value="KAF5350806.1"/>
    <property type="molecule type" value="Genomic_DNA"/>
</dbReference>
<sequence length="343" mass="38021">MQIFTGSPYYKRMMCHLPFLPLLLSATCTLISLMLDSGVSNTQRAFGLAFHYLLYGIYSVLFLISVVLYVKGDKREGTRRGRQLRITINILLFVLATIAVVLDSITEGTVLHSNSTKSIDIIPSVVFPFLLILSSMFADTLWMYRCLVVWNHRIKIMILPILASVSIYLYLLIMACIAASREHIHNSATKEIYFEVAASYLIIACLNLLICGMIAGRIAWILHLPGPKVQSSTRKYYSKVIAIVLESGLLYPIVLLTNAGIMLRHMPLFVGIGSGVGMLIQFAGIVPALIIVRINLEPVPEPNIPQVSLSQVHDSELGTSILISQTITTSTMQISYPDAHVAH</sequence>
<keyword evidence="1" id="KW-0472">Membrane</keyword>
<feature type="transmembrane region" description="Helical" evidence="1">
    <location>
        <begin position="200"/>
        <end position="224"/>
    </location>
</feature>
<feature type="transmembrane region" description="Helical" evidence="1">
    <location>
        <begin position="125"/>
        <end position="144"/>
    </location>
</feature>
<dbReference type="OrthoDB" id="3186354at2759"/>
<keyword evidence="1" id="KW-0812">Transmembrane</keyword>
<feature type="transmembrane region" description="Helical" evidence="1">
    <location>
        <begin position="236"/>
        <end position="256"/>
    </location>
</feature>
<organism evidence="2 3">
    <name type="scientific">Tetrapyrgos nigripes</name>
    <dbReference type="NCBI Taxonomy" id="182062"/>
    <lineage>
        <taxon>Eukaryota</taxon>
        <taxon>Fungi</taxon>
        <taxon>Dikarya</taxon>
        <taxon>Basidiomycota</taxon>
        <taxon>Agaricomycotina</taxon>
        <taxon>Agaricomycetes</taxon>
        <taxon>Agaricomycetidae</taxon>
        <taxon>Agaricales</taxon>
        <taxon>Marasmiineae</taxon>
        <taxon>Marasmiaceae</taxon>
        <taxon>Tetrapyrgos</taxon>
    </lineage>
</organism>
<feature type="transmembrane region" description="Helical" evidence="1">
    <location>
        <begin position="156"/>
        <end position="180"/>
    </location>
</feature>
<proteinExistence type="predicted"/>
<keyword evidence="1" id="KW-1133">Transmembrane helix</keyword>
<dbReference type="Proteomes" id="UP000559256">
    <property type="component" value="Unassembled WGS sequence"/>
</dbReference>
<accession>A0A8H5D160</accession>
<protein>
    <submittedName>
        <fullName evidence="2">Uncharacterized protein</fullName>
    </submittedName>
</protein>
<evidence type="ECO:0000313" key="2">
    <source>
        <dbReference type="EMBL" id="KAF5350806.1"/>
    </source>
</evidence>
<name>A0A8H5D160_9AGAR</name>
<evidence type="ECO:0000313" key="3">
    <source>
        <dbReference type="Proteomes" id="UP000559256"/>
    </source>
</evidence>
<gene>
    <name evidence="2" type="ORF">D9758_010397</name>
</gene>